<evidence type="ECO:0000313" key="5">
    <source>
        <dbReference type="Proteomes" id="UP001500751"/>
    </source>
</evidence>
<evidence type="ECO:0000313" key="4">
    <source>
        <dbReference type="EMBL" id="GAA2037884.1"/>
    </source>
</evidence>
<dbReference type="EMBL" id="BAAAQN010000025">
    <property type="protein sequence ID" value="GAA2037884.1"/>
    <property type="molecule type" value="Genomic_DNA"/>
</dbReference>
<dbReference type="InterPro" id="IPR036736">
    <property type="entry name" value="ACP-like_sf"/>
</dbReference>
<dbReference type="Proteomes" id="UP001500751">
    <property type="component" value="Unassembled WGS sequence"/>
</dbReference>
<reference evidence="4 5" key="1">
    <citation type="journal article" date="2019" name="Int. J. Syst. Evol. Microbiol.">
        <title>The Global Catalogue of Microorganisms (GCM) 10K type strain sequencing project: providing services to taxonomists for standard genome sequencing and annotation.</title>
        <authorList>
            <consortium name="The Broad Institute Genomics Platform"/>
            <consortium name="The Broad Institute Genome Sequencing Center for Infectious Disease"/>
            <person name="Wu L."/>
            <person name="Ma J."/>
        </authorList>
    </citation>
    <scope>NUCLEOTIDE SEQUENCE [LARGE SCALE GENOMIC DNA]</scope>
    <source>
        <strain evidence="4 5">JCM 16014</strain>
    </source>
</reference>
<gene>
    <name evidence="4" type="ORF">GCM10009839_44140</name>
</gene>
<comment type="caution">
    <text evidence="4">The sequence shown here is derived from an EMBL/GenBank/DDBJ whole genome shotgun (WGS) entry which is preliminary data.</text>
</comment>
<keyword evidence="2" id="KW-0597">Phosphoprotein</keyword>
<evidence type="ECO:0000256" key="2">
    <source>
        <dbReference type="ARBA" id="ARBA00022553"/>
    </source>
</evidence>
<sequence length="108" mass="11657">MLCEIRHSVAPGREDSEGTVDGTEVNEQTVAFRLRALVAEQLHQAAADTDWDTATLADLGLDSMTAIELVLAIEDTFGVPFPEDLLVRETFSTLAELAAIVEAMIEAP</sequence>
<proteinExistence type="predicted"/>
<name>A0ABN2UIW2_9ACTN</name>
<dbReference type="InterPro" id="IPR020806">
    <property type="entry name" value="PKS_PP-bd"/>
</dbReference>
<dbReference type="SMART" id="SM00823">
    <property type="entry name" value="PKS_PP"/>
    <property type="match status" value="1"/>
</dbReference>
<dbReference type="Pfam" id="PF00550">
    <property type="entry name" value="PP-binding"/>
    <property type="match status" value="1"/>
</dbReference>
<dbReference type="SUPFAM" id="SSF47336">
    <property type="entry name" value="ACP-like"/>
    <property type="match status" value="1"/>
</dbReference>
<accession>A0ABN2UIW2</accession>
<protein>
    <recommendedName>
        <fullName evidence="3">Carrier domain-containing protein</fullName>
    </recommendedName>
</protein>
<dbReference type="Gene3D" id="1.10.1200.10">
    <property type="entry name" value="ACP-like"/>
    <property type="match status" value="1"/>
</dbReference>
<dbReference type="InterPro" id="IPR009081">
    <property type="entry name" value="PP-bd_ACP"/>
</dbReference>
<organism evidence="4 5">
    <name type="scientific">Catenulispora yoronensis</name>
    <dbReference type="NCBI Taxonomy" id="450799"/>
    <lineage>
        <taxon>Bacteria</taxon>
        <taxon>Bacillati</taxon>
        <taxon>Actinomycetota</taxon>
        <taxon>Actinomycetes</taxon>
        <taxon>Catenulisporales</taxon>
        <taxon>Catenulisporaceae</taxon>
        <taxon>Catenulispora</taxon>
    </lineage>
</organism>
<evidence type="ECO:0000256" key="1">
    <source>
        <dbReference type="ARBA" id="ARBA00022450"/>
    </source>
</evidence>
<feature type="domain" description="Carrier" evidence="3">
    <location>
        <begin position="28"/>
        <end position="105"/>
    </location>
</feature>
<evidence type="ECO:0000259" key="3">
    <source>
        <dbReference type="PROSITE" id="PS50075"/>
    </source>
</evidence>
<keyword evidence="1" id="KW-0596">Phosphopantetheine</keyword>
<dbReference type="PROSITE" id="PS50075">
    <property type="entry name" value="CARRIER"/>
    <property type="match status" value="1"/>
</dbReference>
<keyword evidence="5" id="KW-1185">Reference proteome</keyword>